<feature type="transmembrane region" description="Helical" evidence="1">
    <location>
        <begin position="6"/>
        <end position="23"/>
    </location>
</feature>
<feature type="transmembrane region" description="Helical" evidence="1">
    <location>
        <begin position="131"/>
        <end position="153"/>
    </location>
</feature>
<feature type="transmembrane region" description="Helical" evidence="1">
    <location>
        <begin position="392"/>
        <end position="415"/>
    </location>
</feature>
<comment type="caution">
    <text evidence="2">The sequence shown here is derived from an EMBL/GenBank/DDBJ whole genome shotgun (WGS) entry which is preliminary data.</text>
</comment>
<keyword evidence="1" id="KW-0812">Transmembrane</keyword>
<feature type="transmembrane region" description="Helical" evidence="1">
    <location>
        <begin position="421"/>
        <end position="440"/>
    </location>
</feature>
<feature type="transmembrane region" description="Helical" evidence="1">
    <location>
        <begin position="264"/>
        <end position="283"/>
    </location>
</feature>
<dbReference type="PANTHER" id="PTHR36178">
    <property type="entry name" value="SLR0625 PROTEIN"/>
    <property type="match status" value="1"/>
</dbReference>
<dbReference type="Proteomes" id="UP001203136">
    <property type="component" value="Unassembled WGS sequence"/>
</dbReference>
<organism evidence="2 3">
    <name type="scientific">Clostridium symbiosum</name>
    <name type="common">Bacteroides symbiosus</name>
    <dbReference type="NCBI Taxonomy" id="1512"/>
    <lineage>
        <taxon>Bacteria</taxon>
        <taxon>Bacillati</taxon>
        <taxon>Bacillota</taxon>
        <taxon>Clostridia</taxon>
        <taxon>Lachnospirales</taxon>
        <taxon>Lachnospiraceae</taxon>
        <taxon>Otoolea</taxon>
    </lineage>
</organism>
<dbReference type="GO" id="GO:0015501">
    <property type="term" value="F:glutamate:sodium symporter activity"/>
    <property type="evidence" value="ECO:0007669"/>
    <property type="project" value="InterPro"/>
</dbReference>
<dbReference type="Pfam" id="PF03616">
    <property type="entry name" value="Glt_symporter"/>
    <property type="match status" value="1"/>
</dbReference>
<dbReference type="InterPro" id="IPR004445">
    <property type="entry name" value="GltS"/>
</dbReference>
<sequence>MTLTDVLIDFSMISILLVAGAWLRRKIRFLQIYYIPVSLIAGILGLLLGPQILGKVSPVCFSFSSSIGQWAGVLSAIVFSCSFLGLKLEKVSGEAMQTYFLAGTIHQLQIIAGLTVTFILGLVFADLKFGFGILPVLGFYGGHSMAIAGGTIFDEAGYMASGAQVGATFATIGLLTGVICGMFEINRAAQKGITKVKMKREEMPESMLTGYYPENERPSIGNAVTSSAAIDPLGAQVMLVGFIILCGHILRTGLIRINPFFKNLPLFACCLIFSAIFCVLTQKAKKVNDMIDRKTVVRISGSALEYMITAALATTSISVFTTYAVPLIVVGASVALVTWFASFVLSKWVLPKDDCFETSVGLFGQCCGVLATGLLLLKVVDPDFQTNAATNITSSSTLGYTYQLQYTLVFIALIMTQPMFVYLWSWGLMLILLGAGMFFGKKYHKKAV</sequence>
<dbReference type="EMBL" id="JAINVB010000001">
    <property type="protein sequence ID" value="MCK0084765.1"/>
    <property type="molecule type" value="Genomic_DNA"/>
</dbReference>
<feature type="transmembrane region" description="Helical" evidence="1">
    <location>
        <begin position="67"/>
        <end position="86"/>
    </location>
</feature>
<feature type="transmembrane region" description="Helical" evidence="1">
    <location>
        <begin position="303"/>
        <end position="320"/>
    </location>
</feature>
<proteinExistence type="predicted"/>
<name>A0AAW5EZL2_CLOSY</name>
<keyword evidence="1" id="KW-1133">Transmembrane helix</keyword>
<gene>
    <name evidence="2" type="ORF">K5I21_02500</name>
</gene>
<dbReference type="GO" id="GO:0016020">
    <property type="term" value="C:membrane"/>
    <property type="evidence" value="ECO:0007669"/>
    <property type="project" value="InterPro"/>
</dbReference>
<evidence type="ECO:0008006" key="4">
    <source>
        <dbReference type="Google" id="ProtNLM"/>
    </source>
</evidence>
<evidence type="ECO:0000313" key="2">
    <source>
        <dbReference type="EMBL" id="MCK0084765.1"/>
    </source>
</evidence>
<feature type="transmembrane region" description="Helical" evidence="1">
    <location>
        <begin position="233"/>
        <end position="252"/>
    </location>
</feature>
<feature type="transmembrane region" description="Helical" evidence="1">
    <location>
        <begin position="327"/>
        <end position="350"/>
    </location>
</feature>
<keyword evidence="1" id="KW-0472">Membrane</keyword>
<dbReference type="RefSeq" id="WP_247213100.1">
    <property type="nucleotide sequence ID" value="NZ_JAINVB010000001.1"/>
</dbReference>
<reference evidence="2" key="1">
    <citation type="journal article" date="2022" name="Cell Host Microbe">
        <title>Colonization of the live biotherapeutic product VE303 and modulation of the microbiota and metabolites in healthy volunteers.</title>
        <authorList>
            <person name="Dsouza M."/>
            <person name="Menon R."/>
            <person name="Crossette E."/>
            <person name="Bhattarai S.K."/>
            <person name="Schneider J."/>
            <person name="Kim Y.G."/>
            <person name="Reddy S."/>
            <person name="Caballero S."/>
            <person name="Felix C."/>
            <person name="Cornacchione L."/>
            <person name="Hendrickson J."/>
            <person name="Watson A.R."/>
            <person name="Minot S.S."/>
            <person name="Greenfield N."/>
            <person name="Schopf L."/>
            <person name="Szabady R."/>
            <person name="Patarroyo J."/>
            <person name="Smith W."/>
            <person name="Harrison P."/>
            <person name="Kuijper E.J."/>
            <person name="Kelly C.P."/>
            <person name="Olle B."/>
            <person name="Bobilev D."/>
            <person name="Silber J.L."/>
            <person name="Bucci V."/>
            <person name="Roberts B."/>
            <person name="Faith J."/>
            <person name="Norman J.M."/>
        </authorList>
    </citation>
    <scope>NUCLEOTIDE SEQUENCE</scope>
    <source>
        <strain evidence="2">VE303-04</strain>
    </source>
</reference>
<dbReference type="AlphaFoldDB" id="A0AAW5EZL2"/>
<feature type="transmembrane region" description="Helical" evidence="1">
    <location>
        <begin position="165"/>
        <end position="185"/>
    </location>
</feature>
<dbReference type="GO" id="GO:0015813">
    <property type="term" value="P:L-glutamate transmembrane transport"/>
    <property type="evidence" value="ECO:0007669"/>
    <property type="project" value="InterPro"/>
</dbReference>
<dbReference type="PANTHER" id="PTHR36178:SF1">
    <property type="entry name" value="SODIUM_GLUTAMATE SYMPORTER"/>
    <property type="match status" value="1"/>
</dbReference>
<accession>A0AAW5EZL2</accession>
<evidence type="ECO:0000313" key="3">
    <source>
        <dbReference type="Proteomes" id="UP001203136"/>
    </source>
</evidence>
<protein>
    <recommendedName>
        <fullName evidence="4">Sodium:glutamate symporter</fullName>
    </recommendedName>
</protein>
<feature type="transmembrane region" description="Helical" evidence="1">
    <location>
        <begin position="30"/>
        <end position="47"/>
    </location>
</feature>
<feature type="transmembrane region" description="Helical" evidence="1">
    <location>
        <begin position="362"/>
        <end position="380"/>
    </location>
</feature>
<feature type="transmembrane region" description="Helical" evidence="1">
    <location>
        <begin position="98"/>
        <end position="125"/>
    </location>
</feature>
<evidence type="ECO:0000256" key="1">
    <source>
        <dbReference type="SAM" id="Phobius"/>
    </source>
</evidence>